<dbReference type="PANTHER" id="PTHR44167">
    <property type="entry name" value="OVARIAN-SPECIFIC SERINE/THREONINE-PROTEIN KINASE LOK-RELATED"/>
    <property type="match status" value="1"/>
</dbReference>
<dbReference type="InterPro" id="IPR000719">
    <property type="entry name" value="Prot_kinase_dom"/>
</dbReference>
<feature type="compositionally biased region" description="Polar residues" evidence="1">
    <location>
        <begin position="560"/>
        <end position="570"/>
    </location>
</feature>
<proteinExistence type="predicted"/>
<dbReference type="GO" id="GO:0005524">
    <property type="term" value="F:ATP binding"/>
    <property type="evidence" value="ECO:0007669"/>
    <property type="project" value="InterPro"/>
</dbReference>
<dbReference type="PROSITE" id="PS50011">
    <property type="entry name" value="PROTEIN_KINASE_DOM"/>
    <property type="match status" value="1"/>
</dbReference>
<dbReference type="PANTHER" id="PTHR44167:SF18">
    <property type="entry name" value="PROTEIN KINASE DOMAIN-CONTAINING PROTEIN"/>
    <property type="match status" value="1"/>
</dbReference>
<feature type="domain" description="Protein kinase" evidence="2">
    <location>
        <begin position="228"/>
        <end position="490"/>
    </location>
</feature>
<dbReference type="GO" id="GO:0044773">
    <property type="term" value="P:mitotic DNA damage checkpoint signaling"/>
    <property type="evidence" value="ECO:0007669"/>
    <property type="project" value="TreeGrafter"/>
</dbReference>
<organism evidence="3 4">
    <name type="scientific">Paramecium pentaurelia</name>
    <dbReference type="NCBI Taxonomy" id="43138"/>
    <lineage>
        <taxon>Eukaryota</taxon>
        <taxon>Sar</taxon>
        <taxon>Alveolata</taxon>
        <taxon>Ciliophora</taxon>
        <taxon>Intramacronucleata</taxon>
        <taxon>Oligohymenophorea</taxon>
        <taxon>Peniculida</taxon>
        <taxon>Parameciidae</taxon>
        <taxon>Paramecium</taxon>
    </lineage>
</organism>
<keyword evidence="4" id="KW-1185">Reference proteome</keyword>
<dbReference type="GO" id="GO:0005634">
    <property type="term" value="C:nucleus"/>
    <property type="evidence" value="ECO:0007669"/>
    <property type="project" value="TreeGrafter"/>
</dbReference>
<dbReference type="PROSITE" id="PS00108">
    <property type="entry name" value="PROTEIN_KINASE_ST"/>
    <property type="match status" value="1"/>
</dbReference>
<evidence type="ECO:0000313" key="4">
    <source>
        <dbReference type="Proteomes" id="UP000689195"/>
    </source>
</evidence>
<protein>
    <recommendedName>
        <fullName evidence="2">Protein kinase domain-containing protein</fullName>
    </recommendedName>
</protein>
<gene>
    <name evidence="3" type="ORF">PPENT_87.1.T0030228</name>
</gene>
<dbReference type="Pfam" id="PF00069">
    <property type="entry name" value="Pkinase"/>
    <property type="match status" value="1"/>
</dbReference>
<feature type="region of interest" description="Disordered" evidence="1">
    <location>
        <begin position="560"/>
        <end position="582"/>
    </location>
</feature>
<accession>A0A8S1S281</accession>
<dbReference type="OrthoDB" id="4062651at2759"/>
<dbReference type="Proteomes" id="UP000689195">
    <property type="component" value="Unassembled WGS sequence"/>
</dbReference>
<evidence type="ECO:0000313" key="3">
    <source>
        <dbReference type="EMBL" id="CAD8134286.1"/>
    </source>
</evidence>
<dbReference type="InterPro" id="IPR008271">
    <property type="entry name" value="Ser/Thr_kinase_AS"/>
</dbReference>
<dbReference type="SMART" id="SM00220">
    <property type="entry name" value="S_TKc"/>
    <property type="match status" value="1"/>
</dbReference>
<dbReference type="AlphaFoldDB" id="A0A8S1S281"/>
<sequence length="582" mass="68333">MLLTEKEPFFPVLVENRNIFRKFKRRYNSTQPMERRIEQSIDSFYEKSLFVQKKELQLRTLEPKKQYVVKPPKTIILKENIPQVLSFDKMLIAFVQLNNQEKNQQNVKKKTLKIITQHQELDVLEEEHKSLQSRFFTEHLIADQIYEIRFTDNTLTLTNPKRPDTPKYILPLNWSSQITWQLTSKENAFGFWTSPKKFKWFHAKQSDLLILKKILSKFVSFTKVQDFYEATEHLASGSNSQVYQVVRKSDKNDNFVTKCITKEAIQNSVEKMNGIFDELNILKQLNHPNLPRFEEFYVGDGTYYIVLEYCRGQSLNSYIKELKHQLNVRIIQNILWELLQGIAYLHSLNIMHRDIKPENIILNIQEKKIDLKIVDFGLSVKLEPKKELKKCGTPGYVAPEIINLKNGKYGLESDIFSIGCVFYKLLLRKDLFQGETQNEILSANRRCQINLQNLSLIHIPITAQNLLSEMLQEDPRLRIKATSALQHSFFRENFRISTRNIPLTFSNNRASFLSQKSNTKQQQSDDEIVVDYFNNELPPINQIPVFLEYHKNGQKISQNQENLNSQSTDSKFMFRNVSKSTG</sequence>
<evidence type="ECO:0000256" key="1">
    <source>
        <dbReference type="SAM" id="MobiDB-lite"/>
    </source>
</evidence>
<evidence type="ECO:0000259" key="2">
    <source>
        <dbReference type="PROSITE" id="PS50011"/>
    </source>
</evidence>
<dbReference type="GO" id="GO:0005737">
    <property type="term" value="C:cytoplasm"/>
    <property type="evidence" value="ECO:0007669"/>
    <property type="project" value="TreeGrafter"/>
</dbReference>
<dbReference type="EMBL" id="CAJJDO010000003">
    <property type="protein sequence ID" value="CAD8134286.1"/>
    <property type="molecule type" value="Genomic_DNA"/>
</dbReference>
<dbReference type="GO" id="GO:0004674">
    <property type="term" value="F:protein serine/threonine kinase activity"/>
    <property type="evidence" value="ECO:0007669"/>
    <property type="project" value="TreeGrafter"/>
</dbReference>
<name>A0A8S1S281_9CILI</name>
<comment type="caution">
    <text evidence="3">The sequence shown here is derived from an EMBL/GenBank/DDBJ whole genome shotgun (WGS) entry which is preliminary data.</text>
</comment>
<dbReference type="FunFam" id="1.10.510.10:FF:000945">
    <property type="entry name" value="Uncharacterized protein"/>
    <property type="match status" value="1"/>
</dbReference>
<reference evidence="3" key="1">
    <citation type="submission" date="2021-01" db="EMBL/GenBank/DDBJ databases">
        <authorList>
            <consortium name="Genoscope - CEA"/>
            <person name="William W."/>
        </authorList>
    </citation>
    <scope>NUCLEOTIDE SEQUENCE</scope>
</reference>